<gene>
    <name evidence="2" type="ORF">Lepto782_23145</name>
</gene>
<feature type="transmembrane region" description="Helical" evidence="1">
    <location>
        <begin position="172"/>
        <end position="191"/>
    </location>
</feature>
<keyword evidence="1" id="KW-1133">Transmembrane helix</keyword>
<keyword evidence="1" id="KW-0472">Membrane</keyword>
<evidence type="ECO:0000256" key="1">
    <source>
        <dbReference type="SAM" id="Phobius"/>
    </source>
</evidence>
<name>A0AAP9WIP9_LEPIR</name>
<feature type="transmembrane region" description="Helical" evidence="1">
    <location>
        <begin position="255"/>
        <end position="273"/>
    </location>
</feature>
<dbReference type="RefSeq" id="WP_000628975.1">
    <property type="nucleotide sequence ID" value="NZ_CP043888.1"/>
</dbReference>
<geneLocation type="plasmid" evidence="2 3">
    <name>p4</name>
</geneLocation>
<keyword evidence="2" id="KW-0614">Plasmid</keyword>
<dbReference type="AlphaFoldDB" id="A0AAP9WIP9"/>
<dbReference type="EMBL" id="CP043888">
    <property type="protein sequence ID" value="QOI45079.1"/>
    <property type="molecule type" value="Genomic_DNA"/>
</dbReference>
<accession>A0AAP9WIP9</accession>
<reference evidence="2" key="1">
    <citation type="submission" date="2019-09" db="EMBL/GenBank/DDBJ databases">
        <title>Comparative Genomics of Leptospira interrogans Reveals Genome Plasticity - A Common Adaptive Strategy for Survival in Various Hosts.</title>
        <authorList>
            <person name="Ramli S.R."/>
            <person name="Bunk B."/>
            <person name="Goris M."/>
            <person name="Bhuju S."/>
            <person name="Jarek M."/>
            <person name="Sproer C."/>
            <person name="Mustakim S."/>
            <person name="Strommenger B."/>
            <person name="Pessler F."/>
        </authorList>
    </citation>
    <scope>NUCLEOTIDE SEQUENCE</scope>
    <source>
        <strain evidence="2">782</strain>
        <plasmid evidence="2">p4</plasmid>
    </source>
</reference>
<evidence type="ECO:0000313" key="2">
    <source>
        <dbReference type="EMBL" id="QOI45079.1"/>
    </source>
</evidence>
<keyword evidence="1" id="KW-0812">Transmembrane</keyword>
<sequence length="335" mass="40433">MITKNTKKGTILIYSPRFLNQEVIKVYFFSITENFEKEQIGIQDYLKKIASGEFGAMQVDYHRIIICSNEEDTNLFTDLNEFKKFKFKNKIPQSFIFESNLESVRAYNKVSFILQRWAYHFLEKRQSDYYTWYNKSKIFDYSENKMEDSKLFEYAKKYAPFKAIFSYYVLRLFCYFKAWILRFPIIITVFIKDSFLLSLESYKVFKEKESKYNWHKMISLETIFTKNKNEIERERKALEIEYQNSKKIYLESNKTLLTLIVSVLAVIVSFVIFKIDNQSDKRTAYDYNQEMGNYFRLIGEKDKKIYELILKNEQHLMKIHDLEVELTVLKKKLAN</sequence>
<proteinExistence type="predicted"/>
<evidence type="ECO:0000313" key="3">
    <source>
        <dbReference type="Proteomes" id="UP000663124"/>
    </source>
</evidence>
<protein>
    <submittedName>
        <fullName evidence="2">Uncharacterized protein</fullName>
    </submittedName>
</protein>
<dbReference type="Proteomes" id="UP000663124">
    <property type="component" value="Plasmid p4"/>
</dbReference>
<organism evidence="2 3">
    <name type="scientific">Leptospira interrogans serovar Canicola</name>
    <dbReference type="NCBI Taxonomy" id="211880"/>
    <lineage>
        <taxon>Bacteria</taxon>
        <taxon>Pseudomonadati</taxon>
        <taxon>Spirochaetota</taxon>
        <taxon>Spirochaetia</taxon>
        <taxon>Leptospirales</taxon>
        <taxon>Leptospiraceae</taxon>
        <taxon>Leptospira</taxon>
    </lineage>
</organism>